<dbReference type="EMBL" id="CAYU010000003">
    <property type="protein sequence ID" value="CCY75411.1"/>
    <property type="molecule type" value="Genomic_DNA"/>
</dbReference>
<evidence type="ECO:0000256" key="1">
    <source>
        <dbReference type="SAM" id="Phobius"/>
    </source>
</evidence>
<accession>R5LQP3</accession>
<evidence type="ECO:0000313" key="2">
    <source>
        <dbReference type="EMBL" id="CCY75411.1"/>
    </source>
</evidence>
<name>R5LQP3_9FIRM</name>
<evidence type="ECO:0000313" key="3">
    <source>
        <dbReference type="Proteomes" id="UP000018300"/>
    </source>
</evidence>
<feature type="transmembrane region" description="Helical" evidence="1">
    <location>
        <begin position="268"/>
        <end position="288"/>
    </location>
</feature>
<sequence length="292" mass="31287">MPPVSSSTLTCPFTNTLSSASIYFLLSLYTFGKTITSTVPTRSSNLRKAIFCPWRVFFTLHSAIIPPTITRSSSFTFGIPVSSSGMKSAVVQVMFLFRSPSYSSRGCPLAYIPSTSFSIAKSSLFVYSPTSGIVISSGFSSGANISKSDICPEISVLRSELTLSIMSPYTSIICLRVRPKLSKAPDLIKLSTVRLLTSFPESLDIKSLISLNLPPFARSSTIASITGLPRLFIAESPYLMLESEAAVKVPSPSLISGGRISIPILRQVTIYCATFVVLSSTLVISAAINSTG</sequence>
<gene>
    <name evidence="2" type="ORF">BN569_01516</name>
</gene>
<reference evidence="2" key="1">
    <citation type="submission" date="2012-11" db="EMBL/GenBank/DDBJ databases">
        <title>Dependencies among metagenomic species, viruses, plasmids and units of genetic variation.</title>
        <authorList>
            <person name="Nielsen H.B."/>
            <person name="Almeida M."/>
            <person name="Juncker A.S."/>
            <person name="Rasmussen S."/>
            <person name="Li J."/>
            <person name="Sunagawa S."/>
            <person name="Plichta D."/>
            <person name="Gautier L."/>
            <person name="Le Chatelier E."/>
            <person name="Peletier E."/>
            <person name="Bonde I."/>
            <person name="Nielsen T."/>
            <person name="Manichanh C."/>
            <person name="Arumugam M."/>
            <person name="Batto J."/>
            <person name="Santos M.B.Q.D."/>
            <person name="Blom N."/>
            <person name="Borruel N."/>
            <person name="Burgdorf K.S."/>
            <person name="Boumezbeur F."/>
            <person name="Casellas F."/>
            <person name="Dore J."/>
            <person name="Guarner F."/>
            <person name="Hansen T."/>
            <person name="Hildebrand F."/>
            <person name="Kaas R.S."/>
            <person name="Kennedy S."/>
            <person name="Kristiansen K."/>
            <person name="Kultima J.R."/>
            <person name="Leonard P."/>
            <person name="Levenez F."/>
            <person name="Lund O."/>
            <person name="Moumen B."/>
            <person name="Le Paslier D."/>
            <person name="Pons N."/>
            <person name="Pedersen O."/>
            <person name="Prifti E."/>
            <person name="Qin J."/>
            <person name="Raes J."/>
            <person name="Tap J."/>
            <person name="Tims S."/>
            <person name="Ussery D.W."/>
            <person name="Yamada T."/>
            <person name="MetaHit consortium"/>
            <person name="Renault P."/>
            <person name="Sicheritz-Ponten T."/>
            <person name="Bork P."/>
            <person name="Wang J."/>
            <person name="Brunak S."/>
            <person name="Ehrlich S.D."/>
        </authorList>
    </citation>
    <scope>NUCLEOTIDE SEQUENCE [LARGE SCALE GENOMIC DNA]</scope>
</reference>
<protein>
    <submittedName>
        <fullName evidence="2">Uncharacterized protein</fullName>
    </submittedName>
</protein>
<proteinExistence type="predicted"/>
<organism evidence="2 3">
    <name type="scientific">Eshraghiella crossota CAG:259</name>
    <dbReference type="NCBI Taxonomy" id="1263062"/>
    <lineage>
        <taxon>Bacteria</taxon>
        <taxon>Bacillati</taxon>
        <taxon>Bacillota</taxon>
        <taxon>Clostridia</taxon>
        <taxon>Lachnospirales</taxon>
        <taxon>Lachnospiraceae</taxon>
        <taxon>Eshraghiella</taxon>
    </lineage>
</organism>
<dbReference type="AlphaFoldDB" id="R5LQP3"/>
<dbReference type="Proteomes" id="UP000018300">
    <property type="component" value="Unassembled WGS sequence"/>
</dbReference>
<comment type="caution">
    <text evidence="2">The sequence shown here is derived from an EMBL/GenBank/DDBJ whole genome shotgun (WGS) entry which is preliminary data.</text>
</comment>
<keyword evidence="1" id="KW-0812">Transmembrane</keyword>
<keyword evidence="1" id="KW-0472">Membrane</keyword>
<keyword evidence="1" id="KW-1133">Transmembrane helix</keyword>